<evidence type="ECO:0000256" key="1">
    <source>
        <dbReference type="ARBA" id="ARBA00022490"/>
    </source>
</evidence>
<keyword evidence="6" id="KW-0443">Lipid metabolism</keyword>
<dbReference type="InterPro" id="IPR029098">
    <property type="entry name" value="Acetyltransf_C"/>
</dbReference>
<dbReference type="NCBIfam" id="TIGR01852">
    <property type="entry name" value="lipid_A_lpxA"/>
    <property type="match status" value="1"/>
</dbReference>
<dbReference type="InterPro" id="IPR010137">
    <property type="entry name" value="Lipid_A_LpxA"/>
</dbReference>
<sequence length="263" mass="28293">MSGKIHSTAIIADNVQLGADVEIGPYSIVEGNVKLGDGVRLMSHVTIAGNTVIGDETVIYPHASLGHPPQDFKFKGEDTRLVIGARNTIREYATMHPGTGVGRGETIVGDDGFFMIGTHIAHDCIVGDKVVLSNHAVLGGYSVVEDQVILGGYTGVVQFCRIGRQAFVNAMSLLTKDVIPYGAAGGNHAHLEGLNLVGLKRRGHSRTAIKELRTAYRLLFAEEGSFNERLEDVASLYSENPAVMEIVDFIRAEPGRSICMPHD</sequence>
<dbReference type="EC" id="2.3.1.129" evidence="9"/>
<dbReference type="RefSeq" id="WP_330197569.1">
    <property type="nucleotide sequence ID" value="NZ_JAZDRP010000001.1"/>
</dbReference>
<reference evidence="9 10" key="1">
    <citation type="submission" date="2024-01" db="EMBL/GenBank/DDBJ databases">
        <title>Hyphobacterium bacterium isolated from marine sediment.</title>
        <authorList>
            <person name="Zhao S."/>
        </authorList>
    </citation>
    <scope>NUCLEOTIDE SEQUENCE [LARGE SCALE GENOMIC DNA]</scope>
    <source>
        <strain evidence="10">HN65</strain>
    </source>
</reference>
<feature type="domain" description="UDP N-acetylglucosamine O-acyltransferase C-terminal" evidence="8">
    <location>
        <begin position="177"/>
        <end position="259"/>
    </location>
</feature>
<dbReference type="Gene3D" id="1.20.1180.10">
    <property type="entry name" value="Udp N-acetylglucosamine O-acyltransferase, C-terminal domain"/>
    <property type="match status" value="1"/>
</dbReference>
<dbReference type="Pfam" id="PF00132">
    <property type="entry name" value="Hexapep"/>
    <property type="match status" value="1"/>
</dbReference>
<accession>A0ABU7LLU2</accession>
<proteinExistence type="predicted"/>
<keyword evidence="4 9" id="KW-0808">Transferase</keyword>
<keyword evidence="3" id="KW-0441">Lipid A biosynthesis</keyword>
<dbReference type="PROSITE" id="PS00101">
    <property type="entry name" value="HEXAPEP_TRANSFERASES"/>
    <property type="match status" value="1"/>
</dbReference>
<gene>
    <name evidence="9" type="primary">lpxA</name>
    <name evidence="9" type="ORF">V0U79_00875</name>
</gene>
<evidence type="ECO:0000256" key="4">
    <source>
        <dbReference type="ARBA" id="ARBA00022679"/>
    </source>
</evidence>
<dbReference type="InterPro" id="IPR011004">
    <property type="entry name" value="Trimer_LpxA-like_sf"/>
</dbReference>
<evidence type="ECO:0000256" key="5">
    <source>
        <dbReference type="ARBA" id="ARBA00022737"/>
    </source>
</evidence>
<dbReference type="PANTHER" id="PTHR43480">
    <property type="entry name" value="ACYL-[ACYL-CARRIER-PROTEIN]--UDP-N-ACETYLGLUCOSAMINE O-ACYLTRANSFERASE"/>
    <property type="match status" value="1"/>
</dbReference>
<keyword evidence="1" id="KW-0963">Cytoplasm</keyword>
<dbReference type="InterPro" id="IPR037157">
    <property type="entry name" value="Acetyltransf_C_sf"/>
</dbReference>
<keyword evidence="5" id="KW-0677">Repeat</keyword>
<evidence type="ECO:0000256" key="6">
    <source>
        <dbReference type="ARBA" id="ARBA00023098"/>
    </source>
</evidence>
<dbReference type="Gene3D" id="2.160.10.10">
    <property type="entry name" value="Hexapeptide repeat proteins"/>
    <property type="match status" value="1"/>
</dbReference>
<comment type="caution">
    <text evidence="9">The sequence shown here is derived from an EMBL/GenBank/DDBJ whole genome shotgun (WGS) entry which is preliminary data.</text>
</comment>
<evidence type="ECO:0000313" key="9">
    <source>
        <dbReference type="EMBL" id="MEE2524903.1"/>
    </source>
</evidence>
<dbReference type="EMBL" id="JAZDRP010000001">
    <property type="protein sequence ID" value="MEE2524903.1"/>
    <property type="molecule type" value="Genomic_DNA"/>
</dbReference>
<dbReference type="CDD" id="cd03351">
    <property type="entry name" value="LbH_UDP-GlcNAc_AT"/>
    <property type="match status" value="1"/>
</dbReference>
<keyword evidence="10" id="KW-1185">Reference proteome</keyword>
<keyword evidence="2" id="KW-0444">Lipid biosynthesis</keyword>
<protein>
    <submittedName>
        <fullName evidence="9">Acyl-ACP--UDP-N-acetylglucosamine O-acyltransferase</fullName>
        <ecNumber evidence="9">2.3.1.129</ecNumber>
    </submittedName>
</protein>
<dbReference type="Proteomes" id="UP001354971">
    <property type="component" value="Unassembled WGS sequence"/>
</dbReference>
<dbReference type="PANTHER" id="PTHR43480:SF1">
    <property type="entry name" value="ACYL-[ACYL-CARRIER-PROTEIN]--UDP-N-ACETYLGLUCOSAMINE O-ACYLTRANSFERASE, MITOCHONDRIAL-RELATED"/>
    <property type="match status" value="1"/>
</dbReference>
<evidence type="ECO:0000313" key="10">
    <source>
        <dbReference type="Proteomes" id="UP001354971"/>
    </source>
</evidence>
<evidence type="ECO:0000259" key="8">
    <source>
        <dbReference type="Pfam" id="PF13720"/>
    </source>
</evidence>
<dbReference type="InterPro" id="IPR001451">
    <property type="entry name" value="Hexapep"/>
</dbReference>
<dbReference type="PIRSF" id="PIRSF000456">
    <property type="entry name" value="UDP-GlcNAc_acltr"/>
    <property type="match status" value="1"/>
</dbReference>
<dbReference type="SUPFAM" id="SSF51161">
    <property type="entry name" value="Trimeric LpxA-like enzymes"/>
    <property type="match status" value="1"/>
</dbReference>
<name>A0ABU7LLU2_9PROT</name>
<keyword evidence="7 9" id="KW-0012">Acyltransferase</keyword>
<dbReference type="InterPro" id="IPR018357">
    <property type="entry name" value="Hexapep_transf_CS"/>
</dbReference>
<organism evidence="9 10">
    <name type="scientific">Hyphobacterium lacteum</name>
    <dbReference type="NCBI Taxonomy" id="3116575"/>
    <lineage>
        <taxon>Bacteria</taxon>
        <taxon>Pseudomonadati</taxon>
        <taxon>Pseudomonadota</taxon>
        <taxon>Alphaproteobacteria</taxon>
        <taxon>Maricaulales</taxon>
        <taxon>Maricaulaceae</taxon>
        <taxon>Hyphobacterium</taxon>
    </lineage>
</organism>
<dbReference type="NCBIfam" id="NF003657">
    <property type="entry name" value="PRK05289.1"/>
    <property type="match status" value="1"/>
</dbReference>
<evidence type="ECO:0000256" key="2">
    <source>
        <dbReference type="ARBA" id="ARBA00022516"/>
    </source>
</evidence>
<dbReference type="Pfam" id="PF13720">
    <property type="entry name" value="Acetyltransf_11"/>
    <property type="match status" value="1"/>
</dbReference>
<evidence type="ECO:0000256" key="7">
    <source>
        <dbReference type="ARBA" id="ARBA00023315"/>
    </source>
</evidence>
<evidence type="ECO:0000256" key="3">
    <source>
        <dbReference type="ARBA" id="ARBA00022556"/>
    </source>
</evidence>
<dbReference type="GO" id="GO:0008780">
    <property type="term" value="F:acyl-[acyl-carrier-protein]-UDP-N-acetylglucosamine O-acyltransferase activity"/>
    <property type="evidence" value="ECO:0007669"/>
    <property type="project" value="UniProtKB-EC"/>
</dbReference>